<keyword evidence="2" id="KW-1185">Reference proteome</keyword>
<dbReference type="OrthoDB" id="10417920at2759"/>
<dbReference type="Proteomes" id="UP000244855">
    <property type="component" value="Unassembled WGS sequence"/>
</dbReference>
<dbReference type="EMBL" id="KZ806698">
    <property type="protein sequence ID" value="PVH90114.1"/>
    <property type="molecule type" value="Genomic_DNA"/>
</dbReference>
<sequence>MIIDRNHELQVTLPDWSDQSPAYTFYIADYIKRHFGDEIEYGVLVHGTGQYSHCQEMSKSLDGFWANLKNPSAAPDGRDPKYRDSLPKLDWFALEGVRDRRICGLRQGLRLSRVDDVDYGQYSFCDLVPENAPGSGMCGFGDNTNEYKSSVEASVVV</sequence>
<name>A0A2V1CXA5_9PLEO</name>
<organism evidence="1 2">
    <name type="scientific">Periconia macrospinosa</name>
    <dbReference type="NCBI Taxonomy" id="97972"/>
    <lineage>
        <taxon>Eukaryota</taxon>
        <taxon>Fungi</taxon>
        <taxon>Dikarya</taxon>
        <taxon>Ascomycota</taxon>
        <taxon>Pezizomycotina</taxon>
        <taxon>Dothideomycetes</taxon>
        <taxon>Pleosporomycetidae</taxon>
        <taxon>Pleosporales</taxon>
        <taxon>Massarineae</taxon>
        <taxon>Periconiaceae</taxon>
        <taxon>Periconia</taxon>
    </lineage>
</organism>
<proteinExistence type="predicted"/>
<protein>
    <submittedName>
        <fullName evidence="1">Uncharacterized protein</fullName>
    </submittedName>
</protein>
<evidence type="ECO:0000313" key="2">
    <source>
        <dbReference type="Proteomes" id="UP000244855"/>
    </source>
</evidence>
<evidence type="ECO:0000313" key="1">
    <source>
        <dbReference type="EMBL" id="PVH90114.1"/>
    </source>
</evidence>
<gene>
    <name evidence="1" type="ORF">DM02DRAFT_734714</name>
</gene>
<reference evidence="1 2" key="1">
    <citation type="journal article" date="2018" name="Sci. Rep.">
        <title>Comparative genomics provides insights into the lifestyle and reveals functional heterogeneity of dark septate endophytic fungi.</title>
        <authorList>
            <person name="Knapp D.G."/>
            <person name="Nemeth J.B."/>
            <person name="Barry K."/>
            <person name="Hainaut M."/>
            <person name="Henrissat B."/>
            <person name="Johnson J."/>
            <person name="Kuo A."/>
            <person name="Lim J.H.P."/>
            <person name="Lipzen A."/>
            <person name="Nolan M."/>
            <person name="Ohm R.A."/>
            <person name="Tamas L."/>
            <person name="Grigoriev I.V."/>
            <person name="Spatafora J.W."/>
            <person name="Nagy L.G."/>
            <person name="Kovacs G.M."/>
        </authorList>
    </citation>
    <scope>NUCLEOTIDE SEQUENCE [LARGE SCALE GENOMIC DNA]</scope>
    <source>
        <strain evidence="1 2">DSE2036</strain>
    </source>
</reference>
<accession>A0A2V1CXA5</accession>
<dbReference type="AlphaFoldDB" id="A0A2V1CXA5"/>